<dbReference type="InterPro" id="IPR032808">
    <property type="entry name" value="DoxX"/>
</dbReference>
<dbReference type="PANTHER" id="PTHR39157:SF1">
    <property type="entry name" value="DOXX FAMILY PROTEIN"/>
    <property type="match status" value="1"/>
</dbReference>
<evidence type="ECO:0000256" key="2">
    <source>
        <dbReference type="ARBA" id="ARBA00022692"/>
    </source>
</evidence>
<feature type="transmembrane region" description="Helical" evidence="6">
    <location>
        <begin position="311"/>
        <end position="331"/>
    </location>
</feature>
<evidence type="ECO:0000256" key="6">
    <source>
        <dbReference type="SAM" id="Phobius"/>
    </source>
</evidence>
<feature type="transmembrane region" description="Helical" evidence="6">
    <location>
        <begin position="219"/>
        <end position="240"/>
    </location>
</feature>
<comment type="caution">
    <text evidence="7">The sequence shown here is derived from an EMBL/GenBank/DDBJ whole genome shotgun (WGS) entry which is preliminary data.</text>
</comment>
<feature type="compositionally biased region" description="Low complexity" evidence="5">
    <location>
        <begin position="479"/>
        <end position="505"/>
    </location>
</feature>
<dbReference type="AlphaFoldDB" id="A0A6G4U170"/>
<evidence type="ECO:0000313" key="8">
    <source>
        <dbReference type="Proteomes" id="UP000481583"/>
    </source>
</evidence>
<feature type="compositionally biased region" description="Low complexity" evidence="5">
    <location>
        <begin position="445"/>
        <end position="468"/>
    </location>
</feature>
<feature type="compositionally biased region" description="Gly residues" evidence="5">
    <location>
        <begin position="435"/>
        <end position="444"/>
    </location>
</feature>
<feature type="region of interest" description="Disordered" evidence="5">
    <location>
        <begin position="157"/>
        <end position="201"/>
    </location>
</feature>
<reference evidence="7 8" key="1">
    <citation type="submission" date="2020-02" db="EMBL/GenBank/DDBJ databases">
        <title>Whole-genome analyses of novel actinobacteria.</title>
        <authorList>
            <person name="Sahin N."/>
        </authorList>
    </citation>
    <scope>NUCLEOTIDE SEQUENCE [LARGE SCALE GENOMIC DNA]</scope>
    <source>
        <strain evidence="7 8">A7024</strain>
    </source>
</reference>
<feature type="compositionally biased region" description="Acidic residues" evidence="5">
    <location>
        <begin position="181"/>
        <end position="195"/>
    </location>
</feature>
<feature type="transmembrane region" description="Helical" evidence="6">
    <location>
        <begin position="380"/>
        <end position="402"/>
    </location>
</feature>
<evidence type="ECO:0000313" key="7">
    <source>
        <dbReference type="EMBL" id="NGN65742.1"/>
    </source>
</evidence>
<keyword evidence="3 6" id="KW-1133">Transmembrane helix</keyword>
<feature type="transmembrane region" description="Helical" evidence="6">
    <location>
        <begin position="337"/>
        <end position="359"/>
    </location>
</feature>
<proteinExistence type="predicted"/>
<dbReference type="GO" id="GO:0016020">
    <property type="term" value="C:membrane"/>
    <property type="evidence" value="ECO:0007669"/>
    <property type="project" value="UniProtKB-SubCell"/>
</dbReference>
<keyword evidence="2 6" id="KW-0812">Transmembrane</keyword>
<name>A0A6G4U170_9ACTN</name>
<dbReference type="EMBL" id="JAAKZV010000071">
    <property type="protein sequence ID" value="NGN65742.1"/>
    <property type="molecule type" value="Genomic_DNA"/>
</dbReference>
<feature type="transmembrane region" description="Helical" evidence="6">
    <location>
        <begin position="282"/>
        <end position="304"/>
    </location>
</feature>
<evidence type="ECO:0000256" key="4">
    <source>
        <dbReference type="ARBA" id="ARBA00023136"/>
    </source>
</evidence>
<sequence>MSVDTRTPPTPRGGRAQGFEETDVLNMRKVPSDPALVALNNASFRVQLGPSSGHFGPSVGRRAPGRRQVTVAAGGAGAATVAMPVVSPVGEETAEMPAVPGARRRAPVVWSGRSTPGDPAAGQLLQAVRQSSRTAGDGTVNPDLTETQVLPRLESTVIGQRGPSGDDTQLLPPIQPGQDYPGDDGYDDYDDDYESEPPRRQRFGADPVRHAYYPGRRMNLGVVLLPLRIFLGLVSIYAGFGKLSDPAYFDGGERGSLAKWLGTLEPWAVAQPLYDLALTHPVGAGLTVAFLQVIVGVLTICGLWQRIAAGFGVLLSLALIVTVSWGAAPVYDAPDFIYLAAWSPLVIAGAPVYSMDARLAGQAWRRLGPRSELWELRRYVLRRGVVLATFVIGATLLLGAMLGGAVRSSKTVDVPEPGEAPRNQLPGSPLPETPGGDGRGGPAGSGSTAPSERPSRETSPSPSASPSAGRDASQPGNVGEQPSSPQGEQQPPAQQEQPSEQQPPAEGGGSTGGGGGGGSQDPGDEESPGLVGGLLG</sequence>
<feature type="region of interest" description="Disordered" evidence="5">
    <location>
        <begin position="410"/>
        <end position="536"/>
    </location>
</feature>
<keyword evidence="8" id="KW-1185">Reference proteome</keyword>
<dbReference type="PANTHER" id="PTHR39157">
    <property type="entry name" value="INTEGRAL MEMBRANE PROTEIN-RELATED"/>
    <property type="match status" value="1"/>
</dbReference>
<feature type="compositionally biased region" description="Gly residues" evidence="5">
    <location>
        <begin position="506"/>
        <end position="520"/>
    </location>
</feature>
<keyword evidence="4 6" id="KW-0472">Membrane</keyword>
<evidence type="ECO:0000256" key="1">
    <source>
        <dbReference type="ARBA" id="ARBA00004141"/>
    </source>
</evidence>
<comment type="subcellular location">
    <subcellularLocation>
        <location evidence="1">Membrane</location>
        <topology evidence="1">Multi-pass membrane protein</topology>
    </subcellularLocation>
</comment>
<evidence type="ECO:0000256" key="5">
    <source>
        <dbReference type="SAM" id="MobiDB-lite"/>
    </source>
</evidence>
<accession>A0A6G4U170</accession>
<organism evidence="7 8">
    <name type="scientific">Streptomyces coryli</name>
    <dbReference type="NCBI Taxonomy" id="1128680"/>
    <lineage>
        <taxon>Bacteria</taxon>
        <taxon>Bacillati</taxon>
        <taxon>Actinomycetota</taxon>
        <taxon>Actinomycetes</taxon>
        <taxon>Kitasatosporales</taxon>
        <taxon>Streptomycetaceae</taxon>
        <taxon>Streptomyces</taxon>
    </lineage>
</organism>
<evidence type="ECO:0000256" key="3">
    <source>
        <dbReference type="ARBA" id="ARBA00022989"/>
    </source>
</evidence>
<dbReference type="Proteomes" id="UP000481583">
    <property type="component" value="Unassembled WGS sequence"/>
</dbReference>
<dbReference type="Pfam" id="PF07681">
    <property type="entry name" value="DoxX"/>
    <property type="match status" value="1"/>
</dbReference>
<gene>
    <name evidence="7" type="ORF">G5C51_17780</name>
</gene>
<protein>
    <submittedName>
        <fullName evidence="7">DoxX family protein</fullName>
    </submittedName>
</protein>